<name>A0AA36DSD7_CYLNA</name>
<dbReference type="EMBL" id="CATQJL010000001">
    <property type="protein sequence ID" value="CAJ0591829.1"/>
    <property type="molecule type" value="Genomic_DNA"/>
</dbReference>
<feature type="chain" id="PRO_5041469881" evidence="2">
    <location>
        <begin position="18"/>
        <end position="219"/>
    </location>
</feature>
<evidence type="ECO:0000313" key="4">
    <source>
        <dbReference type="Proteomes" id="UP001176961"/>
    </source>
</evidence>
<sequence length="219" mass="23465">MRSTSLLVLSFAALALANSYNPHATSNKDPAQNRNFFRHNHRRTHRPLLTTEQSITASAKVDKATGNIEVVTPAAGFHRTPKNRITRGLPEQSSNIPLLVHGAGVTDNSKAHITQKDLDKHHRRRTAHPLPTGKTSTSADAGKVTGNADGVTPAAKKAAILLTGWVGRLTRRPSTAKPEARAHRTHAAVTGLAPVITAKSGLHATDDSAWLKRHVTIAA</sequence>
<comment type="caution">
    <text evidence="3">The sequence shown here is derived from an EMBL/GenBank/DDBJ whole genome shotgun (WGS) entry which is preliminary data.</text>
</comment>
<dbReference type="AlphaFoldDB" id="A0AA36DSD7"/>
<dbReference type="Proteomes" id="UP001176961">
    <property type="component" value="Unassembled WGS sequence"/>
</dbReference>
<keyword evidence="4" id="KW-1185">Reference proteome</keyword>
<evidence type="ECO:0000256" key="1">
    <source>
        <dbReference type="SAM" id="MobiDB-lite"/>
    </source>
</evidence>
<feature type="signal peptide" evidence="2">
    <location>
        <begin position="1"/>
        <end position="17"/>
    </location>
</feature>
<feature type="region of interest" description="Disordered" evidence="1">
    <location>
        <begin position="115"/>
        <end position="148"/>
    </location>
</feature>
<proteinExistence type="predicted"/>
<evidence type="ECO:0000313" key="3">
    <source>
        <dbReference type="EMBL" id="CAJ0591829.1"/>
    </source>
</evidence>
<reference evidence="3" key="1">
    <citation type="submission" date="2023-07" db="EMBL/GenBank/DDBJ databases">
        <authorList>
            <consortium name="CYATHOMIX"/>
        </authorList>
    </citation>
    <scope>NUCLEOTIDE SEQUENCE</scope>
    <source>
        <strain evidence="3">N/A</strain>
    </source>
</reference>
<keyword evidence="2" id="KW-0732">Signal</keyword>
<organism evidence="3 4">
    <name type="scientific">Cylicocyclus nassatus</name>
    <name type="common">Nematode worm</name>
    <dbReference type="NCBI Taxonomy" id="53992"/>
    <lineage>
        <taxon>Eukaryota</taxon>
        <taxon>Metazoa</taxon>
        <taxon>Ecdysozoa</taxon>
        <taxon>Nematoda</taxon>
        <taxon>Chromadorea</taxon>
        <taxon>Rhabditida</taxon>
        <taxon>Rhabditina</taxon>
        <taxon>Rhabditomorpha</taxon>
        <taxon>Strongyloidea</taxon>
        <taxon>Strongylidae</taxon>
        <taxon>Cylicocyclus</taxon>
    </lineage>
</organism>
<protein>
    <submittedName>
        <fullName evidence="3">Uncharacterized protein</fullName>
    </submittedName>
</protein>
<gene>
    <name evidence="3" type="ORF">CYNAS_LOCUS3812</name>
</gene>
<accession>A0AA36DSD7</accession>
<evidence type="ECO:0000256" key="2">
    <source>
        <dbReference type="SAM" id="SignalP"/>
    </source>
</evidence>